<evidence type="ECO:0000256" key="5">
    <source>
        <dbReference type="ARBA" id="ARBA00022741"/>
    </source>
</evidence>
<feature type="region of interest" description="Disordered" evidence="9">
    <location>
        <begin position="295"/>
        <end position="373"/>
    </location>
</feature>
<evidence type="ECO:0000259" key="10">
    <source>
        <dbReference type="Pfam" id="PF02518"/>
    </source>
</evidence>
<dbReference type="GO" id="GO:0005524">
    <property type="term" value="F:ATP binding"/>
    <property type="evidence" value="ECO:0007669"/>
    <property type="project" value="UniProtKB-KW"/>
</dbReference>
<dbReference type="PANTHER" id="PTHR24421">
    <property type="entry name" value="NITRATE/NITRITE SENSOR PROTEIN NARX-RELATED"/>
    <property type="match status" value="1"/>
</dbReference>
<organism evidence="12 13">
    <name type="scientific">Nocardia flavorosea</name>
    <dbReference type="NCBI Taxonomy" id="53429"/>
    <lineage>
        <taxon>Bacteria</taxon>
        <taxon>Bacillati</taxon>
        <taxon>Actinomycetota</taxon>
        <taxon>Actinomycetes</taxon>
        <taxon>Mycobacteriales</taxon>
        <taxon>Nocardiaceae</taxon>
        <taxon>Nocardia</taxon>
    </lineage>
</organism>
<evidence type="ECO:0000259" key="11">
    <source>
        <dbReference type="Pfam" id="PF07730"/>
    </source>
</evidence>
<dbReference type="Proteomes" id="UP000570678">
    <property type="component" value="Unassembled WGS sequence"/>
</dbReference>
<dbReference type="PANTHER" id="PTHR24421:SF10">
    <property type="entry name" value="NITRATE_NITRITE SENSOR PROTEIN NARQ"/>
    <property type="match status" value="1"/>
</dbReference>
<keyword evidence="13" id="KW-1185">Reference proteome</keyword>
<name>A0A846YE44_9NOCA</name>
<protein>
    <recommendedName>
        <fullName evidence="2">histidine kinase</fullName>
        <ecNumber evidence="2">2.7.13.3</ecNumber>
    </recommendedName>
</protein>
<dbReference type="Gene3D" id="1.20.5.1930">
    <property type="match status" value="1"/>
</dbReference>
<dbReference type="CDD" id="cd16917">
    <property type="entry name" value="HATPase_UhpB-NarQ-NarX-like"/>
    <property type="match status" value="1"/>
</dbReference>
<feature type="domain" description="Histidine kinase/HSP90-like ATPase" evidence="10">
    <location>
        <begin position="227"/>
        <end position="316"/>
    </location>
</feature>
<comment type="catalytic activity">
    <reaction evidence="1">
        <text>ATP + protein L-histidine = ADP + protein N-phospho-L-histidine.</text>
        <dbReference type="EC" id="2.7.13.3"/>
    </reaction>
</comment>
<keyword evidence="4" id="KW-0808">Transferase</keyword>
<dbReference type="InterPro" id="IPR003594">
    <property type="entry name" value="HATPase_dom"/>
</dbReference>
<evidence type="ECO:0000256" key="7">
    <source>
        <dbReference type="ARBA" id="ARBA00022840"/>
    </source>
</evidence>
<dbReference type="EC" id="2.7.13.3" evidence="2"/>
<dbReference type="GO" id="GO:0046983">
    <property type="term" value="F:protein dimerization activity"/>
    <property type="evidence" value="ECO:0007669"/>
    <property type="project" value="InterPro"/>
</dbReference>
<accession>A0A846YE44</accession>
<dbReference type="Pfam" id="PF07730">
    <property type="entry name" value="HisKA_3"/>
    <property type="match status" value="1"/>
</dbReference>
<keyword evidence="8" id="KW-0902">Two-component regulatory system</keyword>
<dbReference type="Gene3D" id="3.30.565.10">
    <property type="entry name" value="Histidine kinase-like ATPase, C-terminal domain"/>
    <property type="match status" value="1"/>
</dbReference>
<dbReference type="EMBL" id="JAAXOT010000003">
    <property type="protein sequence ID" value="NKY56004.1"/>
    <property type="molecule type" value="Genomic_DNA"/>
</dbReference>
<dbReference type="GO" id="GO:0016020">
    <property type="term" value="C:membrane"/>
    <property type="evidence" value="ECO:0007669"/>
    <property type="project" value="InterPro"/>
</dbReference>
<keyword evidence="3" id="KW-0597">Phosphoprotein</keyword>
<comment type="caution">
    <text evidence="12">The sequence shown here is derived from an EMBL/GenBank/DDBJ whole genome shotgun (WGS) entry which is preliminary data.</text>
</comment>
<dbReference type="SUPFAM" id="SSF55874">
    <property type="entry name" value="ATPase domain of HSP90 chaperone/DNA topoisomerase II/histidine kinase"/>
    <property type="match status" value="1"/>
</dbReference>
<dbReference type="GO" id="GO:0000155">
    <property type="term" value="F:phosphorelay sensor kinase activity"/>
    <property type="evidence" value="ECO:0007669"/>
    <property type="project" value="InterPro"/>
</dbReference>
<dbReference type="InterPro" id="IPR011712">
    <property type="entry name" value="Sig_transdc_His_kin_sub3_dim/P"/>
</dbReference>
<proteinExistence type="predicted"/>
<dbReference type="InterPro" id="IPR036890">
    <property type="entry name" value="HATPase_C_sf"/>
</dbReference>
<keyword evidence="5" id="KW-0547">Nucleotide-binding</keyword>
<dbReference type="RefSeq" id="WP_062972065.1">
    <property type="nucleotide sequence ID" value="NZ_JAAXOT010000003.1"/>
</dbReference>
<dbReference type="Pfam" id="PF02518">
    <property type="entry name" value="HATPase_c"/>
    <property type="match status" value="1"/>
</dbReference>
<evidence type="ECO:0000256" key="3">
    <source>
        <dbReference type="ARBA" id="ARBA00022553"/>
    </source>
</evidence>
<gene>
    <name evidence="12" type="ORF">HGA15_07485</name>
</gene>
<evidence type="ECO:0000313" key="13">
    <source>
        <dbReference type="Proteomes" id="UP000570678"/>
    </source>
</evidence>
<dbReference type="InterPro" id="IPR050482">
    <property type="entry name" value="Sensor_HK_TwoCompSys"/>
</dbReference>
<keyword evidence="6 12" id="KW-0418">Kinase</keyword>
<sequence>MTSWQMAGLLGWLALTVALVVLLRQRRALLRVYRERDAATATAAQRLRELEVSTERLVIARELHDVVAHNLSLINVQSGMALQQVENKSAKAAGTVAEIKTTSRNALEDVQALRHAIQSVEPAEPARPDRERPRDPALGARGEREKRARRNGFGRRDRTGAAGPAGTPEQAGRSATPPAAPTPPPREPDPTMSDLEELLRKPRLAGLTVHTKVIGTAGSLPGAIDEAATQIITESLANVIRHAPSAEATVTVRFTADSVDLTVDNTRPTGKPEHTGPTRGMGIIAMRERTHALGGALTAGPKPSGGFRVAARLPSRPLRIAFDPDKAPRSRPGPGSGSGPGSDESKRSTPSSDRPVVRAESPGRVETGPATTD</sequence>
<evidence type="ECO:0000256" key="8">
    <source>
        <dbReference type="ARBA" id="ARBA00023012"/>
    </source>
</evidence>
<evidence type="ECO:0000313" key="12">
    <source>
        <dbReference type="EMBL" id="NKY56004.1"/>
    </source>
</evidence>
<evidence type="ECO:0000256" key="1">
    <source>
        <dbReference type="ARBA" id="ARBA00000085"/>
    </source>
</evidence>
<keyword evidence="7" id="KW-0067">ATP-binding</keyword>
<feature type="domain" description="Signal transduction histidine kinase subgroup 3 dimerisation and phosphoacceptor" evidence="11">
    <location>
        <begin position="55"/>
        <end position="118"/>
    </location>
</feature>
<evidence type="ECO:0000256" key="4">
    <source>
        <dbReference type="ARBA" id="ARBA00022679"/>
    </source>
</evidence>
<reference evidence="12 13" key="1">
    <citation type="submission" date="2020-04" db="EMBL/GenBank/DDBJ databases">
        <title>MicrobeNet Type strains.</title>
        <authorList>
            <person name="Nicholson A.C."/>
        </authorList>
    </citation>
    <scope>NUCLEOTIDE SEQUENCE [LARGE SCALE GENOMIC DNA]</scope>
    <source>
        <strain evidence="12 13">JCM 3332</strain>
    </source>
</reference>
<feature type="compositionally biased region" description="Basic and acidic residues" evidence="9">
    <location>
        <begin position="124"/>
        <end position="146"/>
    </location>
</feature>
<evidence type="ECO:0000256" key="6">
    <source>
        <dbReference type="ARBA" id="ARBA00022777"/>
    </source>
</evidence>
<dbReference type="AlphaFoldDB" id="A0A846YE44"/>
<feature type="region of interest" description="Disordered" evidence="9">
    <location>
        <begin position="119"/>
        <end position="193"/>
    </location>
</feature>
<evidence type="ECO:0000256" key="2">
    <source>
        <dbReference type="ARBA" id="ARBA00012438"/>
    </source>
</evidence>
<evidence type="ECO:0000256" key="9">
    <source>
        <dbReference type="SAM" id="MobiDB-lite"/>
    </source>
</evidence>